<dbReference type="InterPro" id="IPR025110">
    <property type="entry name" value="AMP-bd_C"/>
</dbReference>
<dbReference type="Gene3D" id="1.10.1200.10">
    <property type="entry name" value="ACP-like"/>
    <property type="match status" value="1"/>
</dbReference>
<evidence type="ECO:0000256" key="2">
    <source>
        <dbReference type="ARBA" id="ARBA00006432"/>
    </source>
</evidence>
<dbReference type="NCBIfam" id="TIGR01733">
    <property type="entry name" value="AA-adenyl-dom"/>
    <property type="match status" value="1"/>
</dbReference>
<dbReference type="PANTHER" id="PTHR45527:SF1">
    <property type="entry name" value="FATTY ACID SYNTHASE"/>
    <property type="match status" value="1"/>
</dbReference>
<dbReference type="InterPro" id="IPR045851">
    <property type="entry name" value="AMP-bd_C_sf"/>
</dbReference>
<dbReference type="Pfam" id="PF00501">
    <property type="entry name" value="AMP-binding"/>
    <property type="match status" value="1"/>
</dbReference>
<protein>
    <submittedName>
        <fullName evidence="6">Amino acid adenylation domain protein</fullName>
    </submittedName>
</protein>
<dbReference type="PANTHER" id="PTHR45527">
    <property type="entry name" value="NONRIBOSOMAL PEPTIDE SYNTHETASE"/>
    <property type="match status" value="1"/>
</dbReference>
<dbReference type="Gene3D" id="3.40.50.980">
    <property type="match status" value="2"/>
</dbReference>
<dbReference type="FunFam" id="1.10.1200.10:FF:000005">
    <property type="entry name" value="Nonribosomal peptide synthetase 1"/>
    <property type="match status" value="1"/>
</dbReference>
<name>C7Q909_CATAD</name>
<keyword evidence="7" id="KW-1185">Reference proteome</keyword>
<dbReference type="HOGENOM" id="CLU_000022_2_12_11"/>
<gene>
    <name evidence="6" type="ordered locus">Caci_3423</name>
</gene>
<dbReference type="AlphaFoldDB" id="C7Q909"/>
<evidence type="ECO:0000259" key="5">
    <source>
        <dbReference type="PROSITE" id="PS50075"/>
    </source>
</evidence>
<dbReference type="InterPro" id="IPR010071">
    <property type="entry name" value="AA_adenyl_dom"/>
</dbReference>
<dbReference type="STRING" id="479433.Caci_3423"/>
<dbReference type="InterPro" id="IPR020806">
    <property type="entry name" value="PKS_PP-bd"/>
</dbReference>
<dbReference type="SUPFAM" id="SSF56801">
    <property type="entry name" value="Acetyl-CoA synthetase-like"/>
    <property type="match status" value="1"/>
</dbReference>
<evidence type="ECO:0000313" key="6">
    <source>
        <dbReference type="EMBL" id="ACU72329.1"/>
    </source>
</evidence>
<dbReference type="Pfam" id="PF00550">
    <property type="entry name" value="PP-binding"/>
    <property type="match status" value="1"/>
</dbReference>
<dbReference type="SUPFAM" id="SSF47336">
    <property type="entry name" value="ACP-like"/>
    <property type="match status" value="1"/>
</dbReference>
<dbReference type="InterPro" id="IPR000873">
    <property type="entry name" value="AMP-dep_synth/lig_dom"/>
</dbReference>
<keyword evidence="4" id="KW-0597">Phosphoprotein</keyword>
<dbReference type="GO" id="GO:0005829">
    <property type="term" value="C:cytosol"/>
    <property type="evidence" value="ECO:0007669"/>
    <property type="project" value="TreeGrafter"/>
</dbReference>
<dbReference type="eggNOG" id="COG1020">
    <property type="taxonomic scope" value="Bacteria"/>
</dbReference>
<dbReference type="KEGG" id="cai:Caci_3423"/>
<evidence type="ECO:0000256" key="3">
    <source>
        <dbReference type="ARBA" id="ARBA00022450"/>
    </source>
</evidence>
<dbReference type="Pfam" id="PF13193">
    <property type="entry name" value="AMP-binding_C"/>
    <property type="match status" value="1"/>
</dbReference>
<dbReference type="SMART" id="SM00823">
    <property type="entry name" value="PKS_PP"/>
    <property type="match status" value="1"/>
</dbReference>
<comment type="similarity">
    <text evidence="2">Belongs to the ATP-dependent AMP-binding enzyme family.</text>
</comment>
<dbReference type="EMBL" id="CP001700">
    <property type="protein sequence ID" value="ACU72329.1"/>
    <property type="molecule type" value="Genomic_DNA"/>
</dbReference>
<dbReference type="InterPro" id="IPR009081">
    <property type="entry name" value="PP-bd_ACP"/>
</dbReference>
<comment type="cofactor">
    <cofactor evidence="1">
        <name>pantetheine 4'-phosphate</name>
        <dbReference type="ChEBI" id="CHEBI:47942"/>
    </cofactor>
</comment>
<dbReference type="FunFam" id="3.30.300.30:FF:000010">
    <property type="entry name" value="Enterobactin synthetase component F"/>
    <property type="match status" value="1"/>
</dbReference>
<dbReference type="Gene3D" id="2.30.38.10">
    <property type="entry name" value="Luciferase, Domain 3"/>
    <property type="match status" value="1"/>
</dbReference>
<dbReference type="GO" id="GO:0044550">
    <property type="term" value="P:secondary metabolite biosynthetic process"/>
    <property type="evidence" value="ECO:0007669"/>
    <property type="project" value="TreeGrafter"/>
</dbReference>
<evidence type="ECO:0000256" key="1">
    <source>
        <dbReference type="ARBA" id="ARBA00001957"/>
    </source>
</evidence>
<proteinExistence type="inferred from homology"/>
<dbReference type="RefSeq" id="WP_012787622.1">
    <property type="nucleotide sequence ID" value="NC_013131.1"/>
</dbReference>
<dbReference type="GO" id="GO:0043041">
    <property type="term" value="P:amino acid activation for nonribosomal peptide biosynthetic process"/>
    <property type="evidence" value="ECO:0007669"/>
    <property type="project" value="TreeGrafter"/>
</dbReference>
<feature type="domain" description="Carrier" evidence="5">
    <location>
        <begin position="524"/>
        <end position="598"/>
    </location>
</feature>
<dbReference type="Proteomes" id="UP000000851">
    <property type="component" value="Chromosome"/>
</dbReference>
<evidence type="ECO:0000256" key="4">
    <source>
        <dbReference type="ARBA" id="ARBA00022553"/>
    </source>
</evidence>
<accession>C7Q909</accession>
<dbReference type="PROSITE" id="PS50075">
    <property type="entry name" value="CARRIER"/>
    <property type="match status" value="1"/>
</dbReference>
<dbReference type="CDD" id="cd05930">
    <property type="entry name" value="A_NRPS"/>
    <property type="match status" value="1"/>
</dbReference>
<dbReference type="GO" id="GO:0031177">
    <property type="term" value="F:phosphopantetheine binding"/>
    <property type="evidence" value="ECO:0007669"/>
    <property type="project" value="InterPro"/>
</dbReference>
<evidence type="ECO:0000313" key="7">
    <source>
        <dbReference type="Proteomes" id="UP000000851"/>
    </source>
</evidence>
<organism evidence="6 7">
    <name type="scientific">Catenulispora acidiphila (strain DSM 44928 / JCM 14897 / NBRC 102108 / NRRL B-24433 / ID139908)</name>
    <dbReference type="NCBI Taxonomy" id="479433"/>
    <lineage>
        <taxon>Bacteria</taxon>
        <taxon>Bacillati</taxon>
        <taxon>Actinomycetota</taxon>
        <taxon>Actinomycetes</taxon>
        <taxon>Catenulisporales</taxon>
        <taxon>Catenulisporaceae</taxon>
        <taxon>Catenulispora</taxon>
    </lineage>
</organism>
<dbReference type="InterPro" id="IPR036736">
    <property type="entry name" value="ACP-like_sf"/>
</dbReference>
<sequence length="598" mass="62512">MSLLASSAAEHADAAGMPGAAGWSVVDRFERHAAAHPSQTALVCDGEVVSFGELAARTGAIAAGLVARGVGAEDLVGLLLPRGVDLVAALVGVLRCGAGYLPLDPALPDQRLRYMAEHAAPAAVLCDPTLRKRLPPTFARRTLTVATCQRIGGDHPPFREPIRAGQRAYAIFTSGSTGLPKAVEVAHASLAALLDALTSTVAGPPGARVAWNAGASFDASVQQWVRLCHGDTLVLVSEAVRADPQALAALLRTEHVTDLDITPSHAIALLDHLPTDRPLRLLVGGEAVSGSLWDRLAALRAEGVLEPYNLYGPTECTVDATVAAIEDTSDPHLGAPLPGVRVTVLDDALQPVQPGDIGEIYLAGSGVARGYLGQPALTAQRFVADPDVPGARMYRTGDRGAITADGRLEYAGRADDQVKLRGFRIEPGEVEAVLGGCPGVAQAAVVVRDDVPGGPALVGYCLPSAAAFDAEAIRRAAAARLPDYMVPALLVAIDGFPLTSNRKLDRAALPSPIPTRPTEHAFEPPQGATEELLAAAWCEVLGLERVGAGEDFFELGGQSLLAIRLVANVRRRTGRPVPMVAVFEHPVLRDLAAFLDSR</sequence>
<reference evidence="6 7" key="1">
    <citation type="journal article" date="2009" name="Stand. Genomic Sci.">
        <title>Complete genome sequence of Catenulispora acidiphila type strain (ID 139908).</title>
        <authorList>
            <person name="Copeland A."/>
            <person name="Lapidus A."/>
            <person name="Glavina Del Rio T."/>
            <person name="Nolan M."/>
            <person name="Lucas S."/>
            <person name="Chen F."/>
            <person name="Tice H."/>
            <person name="Cheng J.F."/>
            <person name="Bruce D."/>
            <person name="Goodwin L."/>
            <person name="Pitluck S."/>
            <person name="Mikhailova N."/>
            <person name="Pati A."/>
            <person name="Ivanova N."/>
            <person name="Mavromatis K."/>
            <person name="Chen A."/>
            <person name="Palaniappan K."/>
            <person name="Chain P."/>
            <person name="Land M."/>
            <person name="Hauser L."/>
            <person name="Chang Y.J."/>
            <person name="Jeffries C.D."/>
            <person name="Chertkov O."/>
            <person name="Brettin T."/>
            <person name="Detter J.C."/>
            <person name="Han C."/>
            <person name="Ali Z."/>
            <person name="Tindall B.J."/>
            <person name="Goker M."/>
            <person name="Bristow J."/>
            <person name="Eisen J.A."/>
            <person name="Markowitz V."/>
            <person name="Hugenholtz P."/>
            <person name="Kyrpides N.C."/>
            <person name="Klenk H.P."/>
        </authorList>
    </citation>
    <scope>NUCLEOTIDE SEQUENCE [LARGE SCALE GENOMIC DNA]</scope>
    <source>
        <strain evidence="7">DSM 44928 / JCM 14897 / NBRC 102108 / NRRL B-24433 / ID139908</strain>
    </source>
</reference>
<dbReference type="InParanoid" id="C7Q909"/>
<keyword evidence="3" id="KW-0596">Phosphopantetheine</keyword>
<dbReference type="Gene3D" id="3.30.300.30">
    <property type="match status" value="1"/>
</dbReference>